<accession>A0ABQ0RII3</accession>
<evidence type="ECO:0000256" key="1">
    <source>
        <dbReference type="SAM" id="Phobius"/>
    </source>
</evidence>
<proteinExistence type="predicted"/>
<keyword evidence="1" id="KW-1133">Transmembrane helix</keyword>
<organism evidence="2 3">
    <name type="scientific">Glutamicibacter nicotianae</name>
    <name type="common">Arthrobacter nicotianae</name>
    <dbReference type="NCBI Taxonomy" id="37929"/>
    <lineage>
        <taxon>Bacteria</taxon>
        <taxon>Bacillati</taxon>
        <taxon>Actinomycetota</taxon>
        <taxon>Actinomycetes</taxon>
        <taxon>Micrococcales</taxon>
        <taxon>Micrococcaceae</taxon>
        <taxon>Glutamicibacter</taxon>
    </lineage>
</organism>
<dbReference type="EMBL" id="BJNE01000002">
    <property type="protein sequence ID" value="GEC11626.1"/>
    <property type="molecule type" value="Genomic_DNA"/>
</dbReference>
<evidence type="ECO:0000313" key="3">
    <source>
        <dbReference type="Proteomes" id="UP000316242"/>
    </source>
</evidence>
<gene>
    <name evidence="2" type="ORF">ANI01nite_08290</name>
</gene>
<feature type="transmembrane region" description="Helical" evidence="1">
    <location>
        <begin position="12"/>
        <end position="33"/>
    </location>
</feature>
<keyword evidence="1" id="KW-0472">Membrane</keyword>
<evidence type="ECO:0000313" key="2">
    <source>
        <dbReference type="EMBL" id="GEC11626.1"/>
    </source>
</evidence>
<dbReference type="Proteomes" id="UP000316242">
    <property type="component" value="Unassembled WGS sequence"/>
</dbReference>
<protein>
    <submittedName>
        <fullName evidence="2">Uncharacterized protein</fullName>
    </submittedName>
</protein>
<comment type="caution">
    <text evidence="2">The sequence shown here is derived from an EMBL/GenBank/DDBJ whole genome shotgun (WGS) entry which is preliminary data.</text>
</comment>
<keyword evidence="3" id="KW-1185">Reference proteome</keyword>
<reference evidence="2 3" key="1">
    <citation type="submission" date="2019-06" db="EMBL/GenBank/DDBJ databases">
        <title>Whole genome shotgun sequence of Glutamicibacter nicotianae NBRC 14234.</title>
        <authorList>
            <person name="Hosoyama A."/>
            <person name="Uohara A."/>
            <person name="Ohji S."/>
            <person name="Ichikawa N."/>
        </authorList>
    </citation>
    <scope>NUCLEOTIDE SEQUENCE [LARGE SCALE GENOMIC DNA]</scope>
    <source>
        <strain evidence="2 3">NBRC 14234</strain>
    </source>
</reference>
<sequence>MPLPLAVGSLRILRSVFMNGAHGILAFVPGGVASRRISTTNRLARDGFPDRLFPWGTPLDEEGCHAASQVLSAAIL</sequence>
<name>A0ABQ0RII3_GLUNI</name>
<keyword evidence="1" id="KW-0812">Transmembrane</keyword>